<feature type="chain" id="PRO_5045935060" evidence="1">
    <location>
        <begin position="22"/>
        <end position="908"/>
    </location>
</feature>
<dbReference type="SUPFAM" id="SSF63825">
    <property type="entry name" value="YWTD domain"/>
    <property type="match status" value="1"/>
</dbReference>
<comment type="caution">
    <text evidence="3">The sequence shown here is derived from an EMBL/GenBank/DDBJ whole genome shotgun (WGS) entry which is preliminary data.</text>
</comment>
<dbReference type="SUPFAM" id="SSF49299">
    <property type="entry name" value="PKD domain"/>
    <property type="match status" value="1"/>
</dbReference>
<evidence type="ECO:0000313" key="4">
    <source>
        <dbReference type="Proteomes" id="UP000185728"/>
    </source>
</evidence>
<name>A0ABY1KVK5_9FLAO</name>
<dbReference type="CDD" id="cd00146">
    <property type="entry name" value="PKD"/>
    <property type="match status" value="1"/>
</dbReference>
<dbReference type="InterPro" id="IPR026341">
    <property type="entry name" value="T9SS_type_B"/>
</dbReference>
<organism evidence="3 4">
    <name type="scientific">Zobellia uliginosa</name>
    <dbReference type="NCBI Taxonomy" id="143224"/>
    <lineage>
        <taxon>Bacteria</taxon>
        <taxon>Pseudomonadati</taxon>
        <taxon>Bacteroidota</taxon>
        <taxon>Flavobacteriia</taxon>
        <taxon>Flavobacteriales</taxon>
        <taxon>Flavobacteriaceae</taxon>
        <taxon>Zobellia</taxon>
    </lineage>
</organism>
<dbReference type="Proteomes" id="UP000185728">
    <property type="component" value="Unassembled WGS sequence"/>
</dbReference>
<dbReference type="RefSeq" id="WP_076455831.1">
    <property type="nucleotide sequence ID" value="NZ_FTOB01000004.1"/>
</dbReference>
<evidence type="ECO:0000256" key="1">
    <source>
        <dbReference type="SAM" id="SignalP"/>
    </source>
</evidence>
<proteinExistence type="predicted"/>
<feature type="signal peptide" evidence="1">
    <location>
        <begin position="1"/>
        <end position="21"/>
    </location>
</feature>
<reference evidence="3 4" key="1">
    <citation type="submission" date="2017-01" db="EMBL/GenBank/DDBJ databases">
        <authorList>
            <person name="Varghese N."/>
            <person name="Submissions S."/>
        </authorList>
    </citation>
    <scope>NUCLEOTIDE SEQUENCE [LARGE SCALE GENOMIC DNA]</scope>
    <source>
        <strain evidence="3 4">DSM 2061</strain>
    </source>
</reference>
<dbReference type="InterPro" id="IPR035986">
    <property type="entry name" value="PKD_dom_sf"/>
</dbReference>
<keyword evidence="4" id="KW-1185">Reference proteome</keyword>
<dbReference type="NCBIfam" id="TIGR04131">
    <property type="entry name" value="Bac_Flav_CTERM"/>
    <property type="match status" value="1"/>
</dbReference>
<dbReference type="PROSITE" id="PS50093">
    <property type="entry name" value="PKD"/>
    <property type="match status" value="1"/>
</dbReference>
<dbReference type="InterPro" id="IPR013783">
    <property type="entry name" value="Ig-like_fold"/>
</dbReference>
<accession>A0ABY1KVK5</accession>
<dbReference type="EMBL" id="FTOB01000004">
    <property type="protein sequence ID" value="SIS83924.1"/>
    <property type="molecule type" value="Genomic_DNA"/>
</dbReference>
<dbReference type="Gene3D" id="2.60.40.10">
    <property type="entry name" value="Immunoglobulins"/>
    <property type="match status" value="1"/>
</dbReference>
<feature type="domain" description="PKD" evidence="2">
    <location>
        <begin position="433"/>
        <end position="469"/>
    </location>
</feature>
<sequence>MWHLRLLILFLSLYCSHSVFAQREASRWYFGENAGLNFNEGSPSPLLDGKLMTHEGCATISDKNGGLLFYTDGITVWDKTHQIMPNGQGLLGHESSTQSALIVPKTGSQTEYYIFTVNEPEPKDDINYGLNYTLVDLSLNNGYGDVVTSKKNIHLVTYNPNEPTESHLKCSEKLTAVQHENGKSTWVLTHFGNYFYSFKIDKDGVHESPIKSMTKVEAFPTGYKQNGIGYLKISPDGKKVGIAHSQTNFSTITGPKTPDRQKQTGKVLLYDFDTNTGKVSNEQVLLSNKIPYGIEFSPKSSKLYTTVNNYKDDGSPLGSSLYQFDLSSSNIRQSIIDVNTSSNVAGALQLAIDGKIYRAGYAISASGTSLSVINNPEALGTACNYTANAISLGGRFSELGLPPYVQSLFLLKFEFQNVCLGDETEFTIQGDAPFDSVSWDFGDGVTSNAESPKHVYSQPGEYTVTLTKTIGGTISDPITKTVTIYDAPKTPSNTIEYYQCTNTPNNNGIEKFNLANINSSVSLDTDQIINVFYYKDLQSAEMDTSNLNALPFEYRNTVPDEVLIAKVINPISLCHSYAEVKLKVKQALTLDIIDLSGCALGDGTAEFHLDLKRESIRTQLNLSKDSNIKFYLTENKALLGSNDYLPDNFVSRNSTIYVRVENQNICYGSGKFDIRIEEFDIAPTQDILLCGTDGKGTILSPGITSNPNTNYTFEWSTGEATETINVTEDGIYSVRVTNDTGCSATSIITVTKTELPNIQNIKVSNDTVEIIMDRNRSFEYSLDDENNYQSSNIFKNVPTGTHTVFVRNINGCGLSSQKVSVLAYPKFFTPNGDLNNDYWQIQGFDSSQLPKEPISIFDRYGSLLAQIDPTSQGWDGSYNGRTLESSDYWFSLTLADGRIMRGHFTLKR</sequence>
<evidence type="ECO:0000313" key="3">
    <source>
        <dbReference type="EMBL" id="SIS83924.1"/>
    </source>
</evidence>
<gene>
    <name evidence="3" type="ORF">SAMN05421766_104289</name>
</gene>
<dbReference type="Pfam" id="PF13585">
    <property type="entry name" value="CHU_C"/>
    <property type="match status" value="1"/>
</dbReference>
<protein>
    <submittedName>
        <fullName evidence="3">Gliding motility-associated C-terminal domain-containing protein</fullName>
    </submittedName>
</protein>
<dbReference type="InterPro" id="IPR022409">
    <property type="entry name" value="PKD/Chitinase_dom"/>
</dbReference>
<dbReference type="Pfam" id="PF18911">
    <property type="entry name" value="PKD_4"/>
    <property type="match status" value="1"/>
</dbReference>
<keyword evidence="1" id="KW-0732">Signal</keyword>
<dbReference type="InterPro" id="IPR000601">
    <property type="entry name" value="PKD_dom"/>
</dbReference>
<dbReference type="SMART" id="SM00089">
    <property type="entry name" value="PKD"/>
    <property type="match status" value="1"/>
</dbReference>
<evidence type="ECO:0000259" key="2">
    <source>
        <dbReference type="PROSITE" id="PS50093"/>
    </source>
</evidence>